<dbReference type="GO" id="GO:0008835">
    <property type="term" value="F:diaminohydroxyphosphoribosylaminopyrimidine deaminase activity"/>
    <property type="evidence" value="ECO:0007669"/>
    <property type="project" value="UniProtKB-EC"/>
</dbReference>
<comment type="catalytic activity">
    <reaction evidence="13 15">
        <text>5-amino-6-(5-phospho-D-ribitylamino)uracil + NADP(+) = 5-amino-6-(5-phospho-D-ribosylamino)uracil + NADPH + H(+)</text>
        <dbReference type="Rhea" id="RHEA:17845"/>
        <dbReference type="ChEBI" id="CHEBI:15378"/>
        <dbReference type="ChEBI" id="CHEBI:57783"/>
        <dbReference type="ChEBI" id="CHEBI:58349"/>
        <dbReference type="ChEBI" id="CHEBI:58421"/>
        <dbReference type="ChEBI" id="CHEBI:58453"/>
        <dbReference type="EC" id="1.1.1.193"/>
    </reaction>
</comment>
<comment type="pathway">
    <text evidence="2 15">Cofactor biosynthesis; riboflavin biosynthesis; 5-amino-6-(D-ribitylamino)uracil from GTP: step 2/4.</text>
</comment>
<reference evidence="20 21" key="1">
    <citation type="submission" date="2016-11" db="EMBL/GenBank/DDBJ databases">
        <title>Description of two novel members of the family Erysipelotrichaceae: Ileibacterium lipovorans gen. nov., sp. nov. and Dubosiella newyorkensis, gen. nov., sp. nov.</title>
        <authorList>
            <person name="Cox L.M."/>
            <person name="Sohn J."/>
            <person name="Tyrrell K.L."/>
            <person name="Citron D.M."/>
            <person name="Lawson P.A."/>
            <person name="Patel N.B."/>
            <person name="Iizumi T."/>
            <person name="Perez-Perez G.I."/>
            <person name="Goldstein E.J."/>
            <person name="Blaser M.J."/>
        </authorList>
    </citation>
    <scope>NUCLEOTIDE SEQUENCE [LARGE SCALE GENOMIC DNA]</scope>
    <source>
        <strain evidence="20 21">NYU-BL-A3</strain>
    </source>
</reference>
<feature type="binding site" evidence="17">
    <location>
        <position position="207"/>
    </location>
    <ligand>
        <name>substrate</name>
    </ligand>
</feature>
<dbReference type="NCBIfam" id="TIGR00326">
    <property type="entry name" value="eubact_ribD"/>
    <property type="match status" value="1"/>
</dbReference>
<feature type="binding site" evidence="17">
    <location>
        <position position="200"/>
    </location>
    <ligand>
        <name>NADP(+)</name>
        <dbReference type="ChEBI" id="CHEBI:58349"/>
    </ligand>
</feature>
<dbReference type="RefSeq" id="WP_075818160.1">
    <property type="nucleotide sequence ID" value="NZ_CAOUMU010000026.1"/>
</dbReference>
<dbReference type="GO" id="GO:0008270">
    <property type="term" value="F:zinc ion binding"/>
    <property type="evidence" value="ECO:0007669"/>
    <property type="project" value="InterPro"/>
</dbReference>
<keyword evidence="12" id="KW-0511">Multifunctional enzyme</keyword>
<keyword evidence="10 15" id="KW-0521">NADP</keyword>
<keyword evidence="7 15" id="KW-0479">Metal-binding</keyword>
<dbReference type="EMBL" id="MPJW01000076">
    <property type="protein sequence ID" value="OLU41760.1"/>
    <property type="molecule type" value="Genomic_DNA"/>
</dbReference>
<comment type="catalytic activity">
    <reaction evidence="14 15">
        <text>2,5-diamino-6-hydroxy-4-(5-phosphoribosylamino)-pyrimidine + H2O + H(+) = 5-amino-6-(5-phospho-D-ribosylamino)uracil + NH4(+)</text>
        <dbReference type="Rhea" id="RHEA:21868"/>
        <dbReference type="ChEBI" id="CHEBI:15377"/>
        <dbReference type="ChEBI" id="CHEBI:15378"/>
        <dbReference type="ChEBI" id="CHEBI:28938"/>
        <dbReference type="ChEBI" id="CHEBI:58453"/>
        <dbReference type="ChEBI" id="CHEBI:58614"/>
        <dbReference type="EC" id="3.5.4.26"/>
    </reaction>
</comment>
<dbReference type="Pfam" id="PF01872">
    <property type="entry name" value="RibD_C"/>
    <property type="match status" value="1"/>
</dbReference>
<dbReference type="SUPFAM" id="SSF53927">
    <property type="entry name" value="Cytidine deaminase-like"/>
    <property type="match status" value="1"/>
</dbReference>
<keyword evidence="11 15" id="KW-0560">Oxidoreductase</keyword>
<evidence type="ECO:0000256" key="12">
    <source>
        <dbReference type="ARBA" id="ARBA00023268"/>
    </source>
</evidence>
<feature type="binding site" evidence="17">
    <location>
        <position position="292"/>
    </location>
    <ligand>
        <name>substrate</name>
    </ligand>
</feature>
<keyword evidence="8 15" id="KW-0378">Hydrolase</keyword>
<feature type="binding site" evidence="17">
    <location>
        <position position="154"/>
    </location>
    <ligand>
        <name>NADP(+)</name>
        <dbReference type="ChEBI" id="CHEBI:58349"/>
    </ligand>
</feature>
<dbReference type="GO" id="GO:0050661">
    <property type="term" value="F:NADP binding"/>
    <property type="evidence" value="ECO:0007669"/>
    <property type="project" value="InterPro"/>
</dbReference>
<evidence type="ECO:0000313" key="20">
    <source>
        <dbReference type="EMBL" id="OLU41760.1"/>
    </source>
</evidence>
<evidence type="ECO:0000256" key="17">
    <source>
        <dbReference type="PIRSR" id="PIRSR006769-2"/>
    </source>
</evidence>
<dbReference type="PROSITE" id="PS00903">
    <property type="entry name" value="CYT_DCMP_DEAMINASES_1"/>
    <property type="match status" value="1"/>
</dbReference>
<proteinExistence type="inferred from homology"/>
<evidence type="ECO:0000256" key="10">
    <source>
        <dbReference type="ARBA" id="ARBA00022857"/>
    </source>
</evidence>
<dbReference type="Proteomes" id="UP000186341">
    <property type="component" value="Unassembled WGS sequence"/>
</dbReference>
<keyword evidence="6 15" id="KW-0686">Riboflavin biosynthesis</keyword>
<evidence type="ECO:0000256" key="5">
    <source>
        <dbReference type="ARBA" id="ARBA00007417"/>
    </source>
</evidence>
<dbReference type="InterPro" id="IPR004794">
    <property type="entry name" value="Eubact_RibD"/>
</dbReference>
<dbReference type="PANTHER" id="PTHR38011:SF7">
    <property type="entry name" value="2,5-DIAMINO-6-RIBOSYLAMINO-4(3H)-PYRIMIDINONE 5'-PHOSPHATE REDUCTASE"/>
    <property type="match status" value="1"/>
</dbReference>
<dbReference type="InterPro" id="IPR002734">
    <property type="entry name" value="RibDG_C"/>
</dbReference>
<dbReference type="UniPathway" id="UPA00275">
    <property type="reaction ID" value="UER00401"/>
</dbReference>
<dbReference type="SUPFAM" id="SSF53597">
    <property type="entry name" value="Dihydrofolate reductase-like"/>
    <property type="match status" value="1"/>
</dbReference>
<dbReference type="InterPro" id="IPR016193">
    <property type="entry name" value="Cytidine_deaminase-like"/>
</dbReference>
<feature type="binding site" evidence="17">
    <location>
        <begin position="294"/>
        <end position="300"/>
    </location>
    <ligand>
        <name>NADP(+)</name>
        <dbReference type="ChEBI" id="CHEBI:58349"/>
    </ligand>
</feature>
<dbReference type="FunFam" id="3.40.140.10:FF:000025">
    <property type="entry name" value="Riboflavin biosynthesis protein RibD"/>
    <property type="match status" value="1"/>
</dbReference>
<evidence type="ECO:0000256" key="1">
    <source>
        <dbReference type="ARBA" id="ARBA00002151"/>
    </source>
</evidence>
<evidence type="ECO:0000313" key="21">
    <source>
        <dbReference type="Proteomes" id="UP000186341"/>
    </source>
</evidence>
<feature type="binding site" evidence="17">
    <location>
        <position position="221"/>
    </location>
    <ligand>
        <name>NADP(+)</name>
        <dbReference type="ChEBI" id="CHEBI:58349"/>
    </ligand>
</feature>
<dbReference type="PROSITE" id="PS51747">
    <property type="entry name" value="CYT_DCMP_DEAMINASES_2"/>
    <property type="match status" value="1"/>
</dbReference>
<sequence length="368" mass="40511">MDDQKYMRMALDLAKKGRGWTSPNPMVGAVIVKDGKVIGKGWHQKYRSLHAEREALANCRQSAKDATLYVTLEPCCHHGNQPPCTEAILESGIKEVVVGCLDPNPLVAGKGIEILKNHGILVRNGILEQECRQLNQAFLYWIQTGYPYCALKYAMTLDGKIAAASGESKWITSSKARNQVHLLRHEYAAILVGINTVLKDDPMLNCRLENTKDPIRIVVDTHLRLPLDSQLVQSAKNIPLIAATCQNDSTKIAEYEKAGVTVLICQSKDNQVDLKDLFYQLGQMKINSVLIEGGPAIAASALDQGLVQKVYTYISPKLFGGTHSKSPIGGQGAWYPSDCIKVKGCKVHTIGADFLIEGEIESNVYRDH</sequence>
<evidence type="ECO:0000256" key="3">
    <source>
        <dbReference type="ARBA" id="ARBA00004910"/>
    </source>
</evidence>
<protein>
    <recommendedName>
        <fullName evidence="15">Riboflavin biosynthesis protein RibD</fullName>
    </recommendedName>
    <domain>
        <recommendedName>
            <fullName evidence="15">Diaminohydroxyphosphoribosylaminopyrimidine deaminase</fullName>
            <shortName evidence="15">DRAP deaminase</shortName>
            <ecNumber evidence="15">3.5.4.26</ecNumber>
        </recommendedName>
        <alternativeName>
            <fullName evidence="15">Riboflavin-specific deaminase</fullName>
        </alternativeName>
    </domain>
    <domain>
        <recommendedName>
            <fullName evidence="15">5-amino-6-(5-phosphoribosylamino)uracil reductase</fullName>
            <ecNumber evidence="15">1.1.1.193</ecNumber>
        </recommendedName>
        <alternativeName>
            <fullName evidence="15">HTP reductase</fullName>
        </alternativeName>
    </domain>
</protein>
<dbReference type="EC" id="1.1.1.193" evidence="15"/>
<comment type="cofactor">
    <cofactor evidence="15 18">
        <name>Zn(2+)</name>
        <dbReference type="ChEBI" id="CHEBI:29105"/>
    </cofactor>
    <text evidence="15 18">Binds 1 zinc ion.</text>
</comment>
<evidence type="ECO:0000256" key="18">
    <source>
        <dbReference type="PIRSR" id="PIRSR006769-3"/>
    </source>
</evidence>
<evidence type="ECO:0000256" key="7">
    <source>
        <dbReference type="ARBA" id="ARBA00022723"/>
    </source>
</evidence>
<dbReference type="InterPro" id="IPR050765">
    <property type="entry name" value="Riboflavin_Biosynth_HTPR"/>
</dbReference>
<feature type="binding site" evidence="17">
    <location>
        <position position="196"/>
    </location>
    <ligand>
        <name>NADP(+)</name>
        <dbReference type="ChEBI" id="CHEBI:58349"/>
    </ligand>
</feature>
<dbReference type="PIRSF" id="PIRSF006769">
    <property type="entry name" value="RibD"/>
    <property type="match status" value="1"/>
</dbReference>
<comment type="function">
    <text evidence="1 15">Converts 2,5-diamino-6-(ribosylamino)-4(3h)-pyrimidinone 5'-phosphate into 5-amino-6-(ribosylamino)-2,4(1h,3h)-pyrimidinedione 5'-phosphate.</text>
</comment>
<feature type="domain" description="CMP/dCMP-type deaminase" evidence="19">
    <location>
        <begin position="1"/>
        <end position="123"/>
    </location>
</feature>
<dbReference type="CDD" id="cd01284">
    <property type="entry name" value="Riboflavin_deaminase-reductase"/>
    <property type="match status" value="1"/>
</dbReference>
<dbReference type="OrthoDB" id="9800865at2"/>
<dbReference type="NCBIfam" id="TIGR00227">
    <property type="entry name" value="ribD_Cterm"/>
    <property type="match status" value="1"/>
</dbReference>
<feature type="active site" description="Proton donor" evidence="16">
    <location>
        <position position="52"/>
    </location>
</feature>
<accession>A0A1U7NHZ8</accession>
<dbReference type="GO" id="GO:0008703">
    <property type="term" value="F:5-amino-6-(5-phosphoribosylamino)uracil reductase activity"/>
    <property type="evidence" value="ECO:0007669"/>
    <property type="project" value="UniProtKB-EC"/>
</dbReference>
<evidence type="ECO:0000259" key="19">
    <source>
        <dbReference type="PROSITE" id="PS51747"/>
    </source>
</evidence>
<dbReference type="AlphaFoldDB" id="A0A1U7NHZ8"/>
<feature type="binding site" evidence="18">
    <location>
        <position position="75"/>
    </location>
    <ligand>
        <name>Zn(2+)</name>
        <dbReference type="ChEBI" id="CHEBI:29105"/>
        <note>catalytic</note>
    </ligand>
</feature>
<evidence type="ECO:0000256" key="11">
    <source>
        <dbReference type="ARBA" id="ARBA00023002"/>
    </source>
</evidence>
<name>A0A1U7NHZ8_9FIRM</name>
<keyword evidence="21" id="KW-1185">Reference proteome</keyword>
<dbReference type="Pfam" id="PF00383">
    <property type="entry name" value="dCMP_cyt_deam_1"/>
    <property type="match status" value="1"/>
</dbReference>
<dbReference type="InterPro" id="IPR002125">
    <property type="entry name" value="CMP_dCMP_dom"/>
</dbReference>
<evidence type="ECO:0000256" key="6">
    <source>
        <dbReference type="ARBA" id="ARBA00022619"/>
    </source>
</evidence>
<dbReference type="InterPro" id="IPR016192">
    <property type="entry name" value="APOBEC/CMP_deaminase_Zn-bd"/>
</dbReference>
<evidence type="ECO:0000256" key="16">
    <source>
        <dbReference type="PIRSR" id="PIRSR006769-1"/>
    </source>
</evidence>
<dbReference type="PANTHER" id="PTHR38011">
    <property type="entry name" value="DIHYDROFOLATE REDUCTASE FAMILY PROTEIN (AFU_ORTHOLOGUE AFUA_8G06820)"/>
    <property type="match status" value="1"/>
</dbReference>
<feature type="binding site" evidence="18">
    <location>
        <position position="50"/>
    </location>
    <ligand>
        <name>Zn(2+)</name>
        <dbReference type="ChEBI" id="CHEBI:29105"/>
        <note>catalytic</note>
    </ligand>
</feature>
<gene>
    <name evidence="20" type="ORF">BO222_02690</name>
</gene>
<dbReference type="GO" id="GO:0009231">
    <property type="term" value="P:riboflavin biosynthetic process"/>
    <property type="evidence" value="ECO:0007669"/>
    <property type="project" value="UniProtKB-UniPathway"/>
</dbReference>
<dbReference type="InterPro" id="IPR024072">
    <property type="entry name" value="DHFR-like_dom_sf"/>
</dbReference>
<feature type="binding site" evidence="17">
    <location>
        <position position="204"/>
    </location>
    <ligand>
        <name>substrate</name>
    </ligand>
</feature>
<organism evidence="20 21">
    <name type="scientific">Ileibacterium valens</name>
    <dbReference type="NCBI Taxonomy" id="1862668"/>
    <lineage>
        <taxon>Bacteria</taxon>
        <taxon>Bacillati</taxon>
        <taxon>Bacillota</taxon>
        <taxon>Erysipelotrichia</taxon>
        <taxon>Erysipelotrichales</taxon>
        <taxon>Erysipelotrichaceae</taxon>
        <taxon>Ileibacterium</taxon>
    </lineage>
</organism>
<dbReference type="EC" id="3.5.4.26" evidence="15"/>
<feature type="binding site" evidence="17">
    <location>
        <position position="170"/>
    </location>
    <ligand>
        <name>NADP(+)</name>
        <dbReference type="ChEBI" id="CHEBI:58349"/>
    </ligand>
</feature>
<comment type="caution">
    <text evidence="20">The sequence shown here is derived from an EMBL/GenBank/DDBJ whole genome shotgun (WGS) entry which is preliminary data.</text>
</comment>
<evidence type="ECO:0000256" key="8">
    <source>
        <dbReference type="ARBA" id="ARBA00022801"/>
    </source>
</evidence>
<feature type="binding site" evidence="18">
    <location>
        <position position="84"/>
    </location>
    <ligand>
        <name>Zn(2+)</name>
        <dbReference type="ChEBI" id="CHEBI:29105"/>
        <note>catalytic</note>
    </ligand>
</feature>
<comment type="similarity">
    <text evidence="5 15">In the C-terminal section; belongs to the HTP reductase family.</text>
</comment>
<dbReference type="GeneID" id="82202140"/>
<feature type="binding site" evidence="17">
    <location>
        <position position="168"/>
    </location>
    <ligand>
        <name>substrate</name>
    </ligand>
</feature>
<dbReference type="Gene3D" id="3.40.430.10">
    <property type="entry name" value="Dihydrofolate Reductase, subunit A"/>
    <property type="match status" value="1"/>
</dbReference>
<feature type="binding site" evidence="17">
    <location>
        <position position="184"/>
    </location>
    <ligand>
        <name>substrate</name>
    </ligand>
</feature>
<dbReference type="Gene3D" id="3.40.140.10">
    <property type="entry name" value="Cytidine Deaminase, domain 2"/>
    <property type="match status" value="1"/>
</dbReference>
<evidence type="ECO:0000256" key="14">
    <source>
        <dbReference type="ARBA" id="ARBA00049886"/>
    </source>
</evidence>
<keyword evidence="9 15" id="KW-0862">Zinc</keyword>
<evidence type="ECO:0000256" key="4">
    <source>
        <dbReference type="ARBA" id="ARBA00005259"/>
    </source>
</evidence>
<evidence type="ECO:0000256" key="9">
    <source>
        <dbReference type="ARBA" id="ARBA00022833"/>
    </source>
</evidence>
<evidence type="ECO:0000256" key="13">
    <source>
        <dbReference type="ARBA" id="ARBA00049861"/>
    </source>
</evidence>
<dbReference type="InterPro" id="IPR011549">
    <property type="entry name" value="RibD_C"/>
</dbReference>
<comment type="pathway">
    <text evidence="3 15">Cofactor biosynthesis; riboflavin biosynthesis; 5-amino-6-(D-ribitylamino)uracil from GTP: step 3/4.</text>
</comment>
<evidence type="ECO:0000256" key="2">
    <source>
        <dbReference type="ARBA" id="ARBA00004882"/>
    </source>
</evidence>
<evidence type="ECO:0000256" key="15">
    <source>
        <dbReference type="PIRNR" id="PIRNR006769"/>
    </source>
</evidence>
<comment type="similarity">
    <text evidence="4 15">In the N-terminal section; belongs to the cytidine and deoxycytidylate deaminase family.</text>
</comment>